<dbReference type="EMBL" id="JBGBPQ010000001">
    <property type="protein sequence ID" value="KAL1530524.1"/>
    <property type="molecule type" value="Genomic_DNA"/>
</dbReference>
<dbReference type="Proteomes" id="UP001515480">
    <property type="component" value="Unassembled WGS sequence"/>
</dbReference>
<keyword evidence="3" id="KW-1185">Reference proteome</keyword>
<gene>
    <name evidence="2" type="ORF">AB1Y20_001425</name>
</gene>
<proteinExistence type="predicted"/>
<comment type="caution">
    <text evidence="2">The sequence shown here is derived from an EMBL/GenBank/DDBJ whole genome shotgun (WGS) entry which is preliminary data.</text>
</comment>
<evidence type="ECO:0000313" key="3">
    <source>
        <dbReference type="Proteomes" id="UP001515480"/>
    </source>
</evidence>
<feature type="region of interest" description="Disordered" evidence="1">
    <location>
        <begin position="174"/>
        <end position="204"/>
    </location>
</feature>
<evidence type="ECO:0000256" key="1">
    <source>
        <dbReference type="SAM" id="MobiDB-lite"/>
    </source>
</evidence>
<dbReference type="AlphaFoldDB" id="A0AB34K9J2"/>
<evidence type="ECO:0000313" key="2">
    <source>
        <dbReference type="EMBL" id="KAL1530524.1"/>
    </source>
</evidence>
<organism evidence="2 3">
    <name type="scientific">Prymnesium parvum</name>
    <name type="common">Toxic golden alga</name>
    <dbReference type="NCBI Taxonomy" id="97485"/>
    <lineage>
        <taxon>Eukaryota</taxon>
        <taxon>Haptista</taxon>
        <taxon>Haptophyta</taxon>
        <taxon>Prymnesiophyceae</taxon>
        <taxon>Prymnesiales</taxon>
        <taxon>Prymnesiaceae</taxon>
        <taxon>Prymnesium</taxon>
    </lineage>
</organism>
<feature type="region of interest" description="Disordered" evidence="1">
    <location>
        <begin position="75"/>
        <end position="100"/>
    </location>
</feature>
<sequence length="237" mass="26028">MAVSDRVRAHLDELAQKKAIERMAMLRDRDVDIEKRERGFQVHFSGANSDASSAPSFPAFRARKPVMRVVGALPIPRGQRGQGPVENEPVKQQEPPVKQHKRLRPIPLAAPPRAAPRAAVVERVAPRQRKKWDVGQPVTVLTADGELLYMPPNAHKQPNAFERYAPRCLNGCPEAEEERSESEVQRTHQSPTRGADGVESEACTHGREDQEIAMAVAASLDIAGPTHVGPCVDASKP</sequence>
<accession>A0AB34K9J2</accession>
<reference evidence="2 3" key="1">
    <citation type="journal article" date="2024" name="Science">
        <title>Giant polyketide synthase enzymes in the biosynthesis of giant marine polyether toxins.</title>
        <authorList>
            <person name="Fallon T.R."/>
            <person name="Shende V.V."/>
            <person name="Wierzbicki I.H."/>
            <person name="Pendleton A.L."/>
            <person name="Watervoot N.F."/>
            <person name="Auber R.P."/>
            <person name="Gonzalez D.J."/>
            <person name="Wisecaver J.H."/>
            <person name="Moore B.S."/>
        </authorList>
    </citation>
    <scope>NUCLEOTIDE SEQUENCE [LARGE SCALE GENOMIC DNA]</scope>
    <source>
        <strain evidence="2 3">12B1</strain>
    </source>
</reference>
<protein>
    <submittedName>
        <fullName evidence="2">Uncharacterized protein</fullName>
    </submittedName>
</protein>
<name>A0AB34K9J2_PRYPA</name>